<organism evidence="1 2">
    <name type="scientific">Selenomonas ruminantium</name>
    <dbReference type="NCBI Taxonomy" id="971"/>
    <lineage>
        <taxon>Bacteria</taxon>
        <taxon>Bacillati</taxon>
        <taxon>Bacillota</taxon>
        <taxon>Negativicutes</taxon>
        <taxon>Selenomonadales</taxon>
        <taxon>Selenomonadaceae</taxon>
        <taxon>Selenomonas</taxon>
    </lineage>
</organism>
<dbReference type="GO" id="GO:0008168">
    <property type="term" value="F:methyltransferase activity"/>
    <property type="evidence" value="ECO:0007669"/>
    <property type="project" value="UniProtKB-KW"/>
</dbReference>
<name>A0A927ZPN9_SELRU</name>
<dbReference type="InterPro" id="IPR029063">
    <property type="entry name" value="SAM-dependent_MTases_sf"/>
</dbReference>
<sequence>MLFFVRIGEVRERTVRYVQTVSNVLNLVKAAILPALAKAKVVVDATAGNGNDTLFLAEHTGDEAKIYAFDIQQAALDNTRMKTAAYAQRIVYVLRSHAELDCVVAEDIDLAMFNLGYLPGEGHNVTTQVESTREALRQVLAKLSLNGVCVLVVYPGHEAGEQEAAMLEDYLSALAKQDYTVGCYRLLNHSRTAPYAYVVEKVRKRSED</sequence>
<dbReference type="InterPro" id="IPR010719">
    <property type="entry name" value="MnmM_MeTrfase"/>
</dbReference>
<evidence type="ECO:0000313" key="2">
    <source>
        <dbReference type="Proteomes" id="UP000772151"/>
    </source>
</evidence>
<dbReference type="PANTHER" id="PTHR35276">
    <property type="entry name" value="S-ADENOSYL-L-METHIONINE-DEPENDENT METHYLTRANSFERASES SUPERFAMILY PROTEIN"/>
    <property type="match status" value="1"/>
</dbReference>
<proteinExistence type="predicted"/>
<dbReference type="Proteomes" id="UP000772151">
    <property type="component" value="Unassembled WGS sequence"/>
</dbReference>
<dbReference type="GO" id="GO:0032259">
    <property type="term" value="P:methylation"/>
    <property type="evidence" value="ECO:0007669"/>
    <property type="project" value="UniProtKB-KW"/>
</dbReference>
<dbReference type="EMBL" id="SVCA01000001">
    <property type="protein sequence ID" value="MBE6084254.1"/>
    <property type="molecule type" value="Genomic_DNA"/>
</dbReference>
<evidence type="ECO:0000313" key="1">
    <source>
        <dbReference type="EMBL" id="MBE6084254.1"/>
    </source>
</evidence>
<keyword evidence="1" id="KW-0489">Methyltransferase</keyword>
<dbReference type="Gene3D" id="3.40.50.150">
    <property type="entry name" value="Vaccinia Virus protein VP39"/>
    <property type="match status" value="1"/>
</dbReference>
<reference evidence="1" key="1">
    <citation type="submission" date="2019-04" db="EMBL/GenBank/DDBJ databases">
        <title>Evolution of Biomass-Degrading Anaerobic Consortia Revealed by Metagenomics.</title>
        <authorList>
            <person name="Peng X."/>
        </authorList>
    </citation>
    <scope>NUCLEOTIDE SEQUENCE</scope>
    <source>
        <strain evidence="1">SIG242</strain>
    </source>
</reference>
<keyword evidence="1" id="KW-0808">Transferase</keyword>
<dbReference type="AlphaFoldDB" id="A0A927ZPN9"/>
<dbReference type="SUPFAM" id="SSF53335">
    <property type="entry name" value="S-adenosyl-L-methionine-dependent methyltransferases"/>
    <property type="match status" value="1"/>
</dbReference>
<accession>A0A927ZPN9</accession>
<dbReference type="PANTHER" id="PTHR35276:SF1">
    <property type="entry name" value="TRNA (MNM(5)S(2)U34)-METHYLTRANSFERASE, CHLOROPLASTIC"/>
    <property type="match status" value="1"/>
</dbReference>
<gene>
    <name evidence="1" type="ORF">E7203_02075</name>
</gene>
<protein>
    <submittedName>
        <fullName evidence="1">Methyltransferase domain-containing protein</fullName>
    </submittedName>
</protein>
<dbReference type="Pfam" id="PF06962">
    <property type="entry name" value="rRNA_methylase"/>
    <property type="match status" value="1"/>
</dbReference>
<comment type="caution">
    <text evidence="1">The sequence shown here is derived from an EMBL/GenBank/DDBJ whole genome shotgun (WGS) entry which is preliminary data.</text>
</comment>